<name>A0A1Y6D736_9GAMM</name>
<dbReference type="Proteomes" id="UP000192923">
    <property type="component" value="Unassembled WGS sequence"/>
</dbReference>
<gene>
    <name evidence="1" type="ORF">SAMN02949497_3059</name>
</gene>
<proteinExistence type="predicted"/>
<keyword evidence="2" id="KW-1185">Reference proteome</keyword>
<reference evidence="1 2" key="1">
    <citation type="submission" date="2016-12" db="EMBL/GenBank/DDBJ databases">
        <authorList>
            <person name="Song W.-J."/>
            <person name="Kurnit D.M."/>
        </authorList>
    </citation>
    <scope>NUCLEOTIDE SEQUENCE [LARGE SCALE GENOMIC DNA]</scope>
    <source>
        <strain evidence="1 2">175</strain>
    </source>
</reference>
<evidence type="ECO:0000313" key="2">
    <source>
        <dbReference type="Proteomes" id="UP000192923"/>
    </source>
</evidence>
<accession>A0A1Y6D736</accession>
<organism evidence="1 2">
    <name type="scientific">Methylomagnum ishizawai</name>
    <dbReference type="NCBI Taxonomy" id="1760988"/>
    <lineage>
        <taxon>Bacteria</taxon>
        <taxon>Pseudomonadati</taxon>
        <taxon>Pseudomonadota</taxon>
        <taxon>Gammaproteobacteria</taxon>
        <taxon>Methylococcales</taxon>
        <taxon>Methylococcaceae</taxon>
        <taxon>Methylomagnum</taxon>
    </lineage>
</organism>
<sequence>MNCLHCGDCCLRMSPISAPEPCPHLVISGTFYFCGIYDRRPDECRNHSFPSRHCPIGVEKLGLTDPQKIAIRIDAGWSMIKRGEAAA</sequence>
<dbReference type="AlphaFoldDB" id="A0A1Y6D736"/>
<evidence type="ECO:0000313" key="1">
    <source>
        <dbReference type="EMBL" id="SMF95685.1"/>
    </source>
</evidence>
<protein>
    <submittedName>
        <fullName evidence="1">Uncharacterized protein</fullName>
    </submittedName>
</protein>
<dbReference type="EMBL" id="FXAM01000001">
    <property type="protein sequence ID" value="SMF95685.1"/>
    <property type="molecule type" value="Genomic_DNA"/>
</dbReference>